<protein>
    <submittedName>
        <fullName evidence="1">Uncharacterized protein</fullName>
    </submittedName>
</protein>
<dbReference type="EMBL" id="JAIWYP010000014">
    <property type="protein sequence ID" value="KAH3706728.1"/>
    <property type="molecule type" value="Genomic_DNA"/>
</dbReference>
<gene>
    <name evidence="1" type="ORF">DPMN_066116</name>
</gene>
<reference evidence="1" key="2">
    <citation type="submission" date="2020-11" db="EMBL/GenBank/DDBJ databases">
        <authorList>
            <person name="McCartney M.A."/>
            <person name="Auch B."/>
            <person name="Kono T."/>
            <person name="Mallez S."/>
            <person name="Becker A."/>
            <person name="Gohl D.M."/>
            <person name="Silverstein K.A.T."/>
            <person name="Koren S."/>
            <person name="Bechman K.B."/>
            <person name="Herman A."/>
            <person name="Abrahante J.E."/>
            <person name="Garbe J."/>
        </authorList>
    </citation>
    <scope>NUCLEOTIDE SEQUENCE</scope>
    <source>
        <strain evidence="1">Duluth1</strain>
        <tissue evidence="1">Whole animal</tissue>
    </source>
</reference>
<sequence>MCFQCFDLNNTNLDPADEVDLVRGQASPVGWIFPVEVEAVESPLSQERHSVHGELCPLGGIRNEVREHGTSGVPASNSQQSLKIRVDFLEIVEPGIPLM</sequence>
<accession>A0A9D4BUR4</accession>
<evidence type="ECO:0000313" key="1">
    <source>
        <dbReference type="EMBL" id="KAH3706728.1"/>
    </source>
</evidence>
<proteinExistence type="predicted"/>
<organism evidence="1 2">
    <name type="scientific">Dreissena polymorpha</name>
    <name type="common">Zebra mussel</name>
    <name type="synonym">Mytilus polymorpha</name>
    <dbReference type="NCBI Taxonomy" id="45954"/>
    <lineage>
        <taxon>Eukaryota</taxon>
        <taxon>Metazoa</taxon>
        <taxon>Spiralia</taxon>
        <taxon>Lophotrochozoa</taxon>
        <taxon>Mollusca</taxon>
        <taxon>Bivalvia</taxon>
        <taxon>Autobranchia</taxon>
        <taxon>Heteroconchia</taxon>
        <taxon>Euheterodonta</taxon>
        <taxon>Imparidentia</taxon>
        <taxon>Neoheterodontei</taxon>
        <taxon>Myida</taxon>
        <taxon>Dreissenoidea</taxon>
        <taxon>Dreissenidae</taxon>
        <taxon>Dreissena</taxon>
    </lineage>
</organism>
<dbReference type="AlphaFoldDB" id="A0A9D4BUR4"/>
<comment type="caution">
    <text evidence="1">The sequence shown here is derived from an EMBL/GenBank/DDBJ whole genome shotgun (WGS) entry which is preliminary data.</text>
</comment>
<dbReference type="Proteomes" id="UP000828390">
    <property type="component" value="Unassembled WGS sequence"/>
</dbReference>
<name>A0A9D4BUR4_DREPO</name>
<reference evidence="1" key="1">
    <citation type="journal article" date="2019" name="bioRxiv">
        <title>The Genome of the Zebra Mussel, Dreissena polymorpha: A Resource for Invasive Species Research.</title>
        <authorList>
            <person name="McCartney M.A."/>
            <person name="Auch B."/>
            <person name="Kono T."/>
            <person name="Mallez S."/>
            <person name="Zhang Y."/>
            <person name="Obille A."/>
            <person name="Becker A."/>
            <person name="Abrahante J.E."/>
            <person name="Garbe J."/>
            <person name="Badalamenti J.P."/>
            <person name="Herman A."/>
            <person name="Mangelson H."/>
            <person name="Liachko I."/>
            <person name="Sullivan S."/>
            <person name="Sone E.D."/>
            <person name="Koren S."/>
            <person name="Silverstein K.A.T."/>
            <person name="Beckman K.B."/>
            <person name="Gohl D.M."/>
        </authorList>
    </citation>
    <scope>NUCLEOTIDE SEQUENCE</scope>
    <source>
        <strain evidence="1">Duluth1</strain>
        <tissue evidence="1">Whole animal</tissue>
    </source>
</reference>
<keyword evidence="2" id="KW-1185">Reference proteome</keyword>
<evidence type="ECO:0000313" key="2">
    <source>
        <dbReference type="Proteomes" id="UP000828390"/>
    </source>
</evidence>